<evidence type="ECO:0000313" key="1">
    <source>
        <dbReference type="EnsemblMetazoa" id="GPAI018375-PA"/>
    </source>
</evidence>
<reference evidence="2" key="1">
    <citation type="submission" date="2014-03" db="EMBL/GenBank/DDBJ databases">
        <authorList>
            <person name="Aksoy S."/>
            <person name="Warren W."/>
            <person name="Wilson R.K."/>
        </authorList>
    </citation>
    <scope>NUCLEOTIDE SEQUENCE [LARGE SCALE GENOMIC DNA]</scope>
    <source>
        <strain evidence="2">IAEA</strain>
    </source>
</reference>
<evidence type="ECO:0000313" key="2">
    <source>
        <dbReference type="Proteomes" id="UP000092445"/>
    </source>
</evidence>
<dbReference type="Proteomes" id="UP000092445">
    <property type="component" value="Unassembled WGS sequence"/>
</dbReference>
<sequence length="159" mass="18434">MLQNKSTETNVIAPSNKRIRAAMFSCEKKEKKIRVTKKSCKSKKLFRNFLDYGKSRERIWERYVCARSPYSSGDLCIIPTMISPHSPLSGIAIFPYLAIVTEIPSGSVLVDCNGYKHRARWFHVEMVIIFGDIERKEEGKRKKKLHEQLSQRNSVRVKN</sequence>
<keyword evidence="2" id="KW-1185">Reference proteome</keyword>
<organism evidence="1 2">
    <name type="scientific">Glossina pallidipes</name>
    <name type="common">Tsetse fly</name>
    <dbReference type="NCBI Taxonomy" id="7398"/>
    <lineage>
        <taxon>Eukaryota</taxon>
        <taxon>Metazoa</taxon>
        <taxon>Ecdysozoa</taxon>
        <taxon>Arthropoda</taxon>
        <taxon>Hexapoda</taxon>
        <taxon>Insecta</taxon>
        <taxon>Pterygota</taxon>
        <taxon>Neoptera</taxon>
        <taxon>Endopterygota</taxon>
        <taxon>Diptera</taxon>
        <taxon>Brachycera</taxon>
        <taxon>Muscomorpha</taxon>
        <taxon>Hippoboscoidea</taxon>
        <taxon>Glossinidae</taxon>
        <taxon>Glossina</taxon>
    </lineage>
</organism>
<reference evidence="1" key="2">
    <citation type="submission" date="2020-05" db="UniProtKB">
        <authorList>
            <consortium name="EnsemblMetazoa"/>
        </authorList>
    </citation>
    <scope>IDENTIFICATION</scope>
    <source>
        <strain evidence="1">IAEA</strain>
    </source>
</reference>
<protein>
    <submittedName>
        <fullName evidence="1">Uncharacterized protein</fullName>
    </submittedName>
</protein>
<dbReference type="AlphaFoldDB" id="A0A1A9ZLI6"/>
<name>A0A1A9ZLI6_GLOPL</name>
<dbReference type="VEuPathDB" id="VectorBase:GPAI018375"/>
<dbReference type="EnsemblMetazoa" id="GPAI018375-RA">
    <property type="protein sequence ID" value="GPAI018375-PA"/>
    <property type="gene ID" value="GPAI018375"/>
</dbReference>
<proteinExistence type="predicted"/>
<accession>A0A1A9ZLI6</accession>